<accession>A0A0A8YRN0</accession>
<dbReference type="EMBL" id="GBRH01269552">
    <property type="protein sequence ID" value="JAD28343.1"/>
    <property type="molecule type" value="Transcribed_RNA"/>
</dbReference>
<organism evidence="1">
    <name type="scientific">Arundo donax</name>
    <name type="common">Giant reed</name>
    <name type="synonym">Donax arundinaceus</name>
    <dbReference type="NCBI Taxonomy" id="35708"/>
    <lineage>
        <taxon>Eukaryota</taxon>
        <taxon>Viridiplantae</taxon>
        <taxon>Streptophyta</taxon>
        <taxon>Embryophyta</taxon>
        <taxon>Tracheophyta</taxon>
        <taxon>Spermatophyta</taxon>
        <taxon>Magnoliopsida</taxon>
        <taxon>Liliopsida</taxon>
        <taxon>Poales</taxon>
        <taxon>Poaceae</taxon>
        <taxon>PACMAD clade</taxon>
        <taxon>Arundinoideae</taxon>
        <taxon>Arundineae</taxon>
        <taxon>Arundo</taxon>
    </lineage>
</organism>
<reference evidence="1" key="2">
    <citation type="journal article" date="2015" name="Data Brief">
        <title>Shoot transcriptome of the giant reed, Arundo donax.</title>
        <authorList>
            <person name="Barrero R.A."/>
            <person name="Guerrero F.D."/>
            <person name="Moolhuijzen P."/>
            <person name="Goolsby J.A."/>
            <person name="Tidwell J."/>
            <person name="Bellgard S.E."/>
            <person name="Bellgard M.I."/>
        </authorList>
    </citation>
    <scope>NUCLEOTIDE SEQUENCE</scope>
    <source>
        <tissue evidence="1">Shoot tissue taken approximately 20 cm above the soil surface</tissue>
    </source>
</reference>
<dbReference type="AlphaFoldDB" id="A0A0A8YRN0"/>
<evidence type="ECO:0000313" key="1">
    <source>
        <dbReference type="EMBL" id="JAD28343.1"/>
    </source>
</evidence>
<protein>
    <submittedName>
        <fullName evidence="1">Double-strand break repair protein MRE11</fullName>
    </submittedName>
</protein>
<proteinExistence type="predicted"/>
<sequence length="41" mass="4997">MDREHRQANVEVWVFIIYLAKSVWEVNCLITDNLELHWLVI</sequence>
<name>A0A0A8YRN0_ARUDO</name>
<reference evidence="1" key="1">
    <citation type="submission" date="2014-09" db="EMBL/GenBank/DDBJ databases">
        <authorList>
            <person name="Magalhaes I.L.F."/>
            <person name="Oliveira U."/>
            <person name="Santos F.R."/>
            <person name="Vidigal T.H.D.A."/>
            <person name="Brescovit A.D."/>
            <person name="Santos A.J."/>
        </authorList>
    </citation>
    <scope>NUCLEOTIDE SEQUENCE</scope>
    <source>
        <tissue evidence="1">Shoot tissue taken approximately 20 cm above the soil surface</tissue>
    </source>
</reference>